<dbReference type="RefSeq" id="WP_209463142.1">
    <property type="nucleotide sequence ID" value="NZ_CP110224.1"/>
</dbReference>
<keyword evidence="1" id="KW-1133">Transmembrane helix</keyword>
<dbReference type="EMBL" id="JAGGKX010000009">
    <property type="protein sequence ID" value="MBP1969983.1"/>
    <property type="molecule type" value="Genomic_DNA"/>
</dbReference>
<accession>A0ABS4IGI9</accession>
<keyword evidence="1" id="KW-0812">Transmembrane</keyword>
<evidence type="ECO:0000313" key="3">
    <source>
        <dbReference type="Proteomes" id="UP001519345"/>
    </source>
</evidence>
<feature type="transmembrane region" description="Helical" evidence="1">
    <location>
        <begin position="151"/>
        <end position="171"/>
    </location>
</feature>
<evidence type="ECO:0000313" key="2">
    <source>
        <dbReference type="EMBL" id="MBP1969983.1"/>
    </source>
</evidence>
<sequence>MMKKIFRPFWSYDLKNTEDWLHSMALQGYHFKELNTVTRRFTFEGEGLPQAMHYHIEYDKTQTGILPIALKNDGWAHVFHHHKWYVLSNEKPVDELNCYPIRNGIIKRNRSMMYLFTSMFIYILLTSLLFIFMSGFMLYFGYSLTIEANAFWISALIIGLFLWALAPYSTIKLYKTNSKYW</sequence>
<name>A0ABS4IGI9_9BACI</name>
<keyword evidence="1" id="KW-0472">Membrane</keyword>
<proteinExistence type="predicted"/>
<dbReference type="Pfam" id="PF11193">
    <property type="entry name" value="DUF2812"/>
    <property type="match status" value="1"/>
</dbReference>
<evidence type="ECO:0008006" key="4">
    <source>
        <dbReference type="Google" id="ProtNLM"/>
    </source>
</evidence>
<comment type="caution">
    <text evidence="2">The sequence shown here is derived from an EMBL/GenBank/DDBJ whole genome shotgun (WGS) entry which is preliminary data.</text>
</comment>
<keyword evidence="3" id="KW-1185">Reference proteome</keyword>
<dbReference type="Proteomes" id="UP001519345">
    <property type="component" value="Unassembled WGS sequence"/>
</dbReference>
<organism evidence="2 3">
    <name type="scientific">Virgibacillus natechei</name>
    <dbReference type="NCBI Taxonomy" id="1216297"/>
    <lineage>
        <taxon>Bacteria</taxon>
        <taxon>Bacillati</taxon>
        <taxon>Bacillota</taxon>
        <taxon>Bacilli</taxon>
        <taxon>Bacillales</taxon>
        <taxon>Bacillaceae</taxon>
        <taxon>Virgibacillus</taxon>
    </lineage>
</organism>
<gene>
    <name evidence="2" type="ORF">J2Z83_002091</name>
</gene>
<reference evidence="2 3" key="1">
    <citation type="submission" date="2021-03" db="EMBL/GenBank/DDBJ databases">
        <title>Genomic Encyclopedia of Type Strains, Phase IV (KMG-IV): sequencing the most valuable type-strain genomes for metagenomic binning, comparative biology and taxonomic classification.</title>
        <authorList>
            <person name="Goeker M."/>
        </authorList>
    </citation>
    <scope>NUCLEOTIDE SEQUENCE [LARGE SCALE GENOMIC DNA]</scope>
    <source>
        <strain evidence="2 3">DSM 25609</strain>
    </source>
</reference>
<evidence type="ECO:0000256" key="1">
    <source>
        <dbReference type="SAM" id="Phobius"/>
    </source>
</evidence>
<dbReference type="InterPro" id="IPR021359">
    <property type="entry name" value="DUF2812"/>
</dbReference>
<protein>
    <recommendedName>
        <fullName evidence="4">DUF2812 domain-containing protein</fullName>
    </recommendedName>
</protein>
<feature type="transmembrane region" description="Helical" evidence="1">
    <location>
        <begin position="112"/>
        <end position="139"/>
    </location>
</feature>